<gene>
    <name evidence="2" type="ORF">AUCHE_02_01340</name>
</gene>
<evidence type="ECO:0000313" key="3">
    <source>
        <dbReference type="Proteomes" id="UP000008495"/>
    </source>
</evidence>
<dbReference type="SUPFAM" id="SSF64518">
    <property type="entry name" value="Phase 1 flagellin"/>
    <property type="match status" value="1"/>
</dbReference>
<keyword evidence="3" id="KW-1185">Reference proteome</keyword>
<accession>K6W4N2</accession>
<sequence>MRIGVDEDSARRVDLETWAAQIAAMHLTVARLSPAVPARDEDRGTAPVVDIATAHGARAHMFAAREGQMTVQEGLGYLRVASADLQRAQEVLGRMSVVSAQALDESYDATQRAGLQKYFDRSVQELEGIAEQARYHTLRMLGGSASAWSLPEGAVTPTVAPAMVDRPGTPRREARPMPTREHAAPTVDERAGGPGGAAPTAAHEPREWVRSSLDSPAHARLVVERVGTAEDILAQVSSVVDEAEASMQRTIRDWMAAEGRAPGAARNDPTSATMNRQMALHEATRNGASVLVEATRAQFQAVVTVAGGVMAAAVLGAAASPSRESGLGSKPAVEPVSGPAGSARTATGERREGSHGQGAGVARR</sequence>
<feature type="compositionally biased region" description="Basic and acidic residues" evidence="1">
    <location>
        <begin position="168"/>
        <end position="191"/>
    </location>
</feature>
<dbReference type="RefSeq" id="WP_006501523.1">
    <property type="nucleotide sequence ID" value="NZ_BAGZ01000002.1"/>
</dbReference>
<dbReference type="EMBL" id="BAGZ01000002">
    <property type="protein sequence ID" value="GAB76772.1"/>
    <property type="molecule type" value="Genomic_DNA"/>
</dbReference>
<evidence type="ECO:0000313" key="2">
    <source>
        <dbReference type="EMBL" id="GAB76772.1"/>
    </source>
</evidence>
<feature type="compositionally biased region" description="Gly residues" evidence="1">
    <location>
        <begin position="355"/>
        <end position="364"/>
    </location>
</feature>
<proteinExistence type="predicted"/>
<feature type="region of interest" description="Disordered" evidence="1">
    <location>
        <begin position="320"/>
        <end position="364"/>
    </location>
</feature>
<dbReference type="OrthoDB" id="9921456at2"/>
<organism evidence="2 3">
    <name type="scientific">Austwickia chelonae NBRC 105200</name>
    <dbReference type="NCBI Taxonomy" id="1184607"/>
    <lineage>
        <taxon>Bacteria</taxon>
        <taxon>Bacillati</taxon>
        <taxon>Actinomycetota</taxon>
        <taxon>Actinomycetes</taxon>
        <taxon>Micrococcales</taxon>
        <taxon>Dermatophilaceae</taxon>
        <taxon>Austwickia</taxon>
    </lineage>
</organism>
<dbReference type="Proteomes" id="UP000008495">
    <property type="component" value="Unassembled WGS sequence"/>
</dbReference>
<evidence type="ECO:0000256" key="1">
    <source>
        <dbReference type="SAM" id="MobiDB-lite"/>
    </source>
</evidence>
<dbReference type="AlphaFoldDB" id="K6W4N2"/>
<protein>
    <submittedName>
        <fullName evidence="2">Uncharacterized protein</fullName>
    </submittedName>
</protein>
<comment type="caution">
    <text evidence="2">The sequence shown here is derived from an EMBL/GenBank/DDBJ whole genome shotgun (WGS) entry which is preliminary data.</text>
</comment>
<dbReference type="Gene3D" id="1.20.1330.10">
    <property type="entry name" value="f41 fragment of flagellin, N-terminal domain"/>
    <property type="match status" value="1"/>
</dbReference>
<feature type="region of interest" description="Disordered" evidence="1">
    <location>
        <begin position="160"/>
        <end position="212"/>
    </location>
</feature>
<reference evidence="2 3" key="1">
    <citation type="submission" date="2012-08" db="EMBL/GenBank/DDBJ databases">
        <title>Whole genome shotgun sequence of Austwickia chelonae NBRC 105200.</title>
        <authorList>
            <person name="Yoshida I."/>
            <person name="Hosoyama A."/>
            <person name="Tsuchikane K."/>
            <person name="Katsumata H."/>
            <person name="Ando Y."/>
            <person name="Ohji S."/>
            <person name="Hamada M."/>
            <person name="Tamura T."/>
            <person name="Yamazoe A."/>
            <person name="Yamazaki S."/>
            <person name="Fujita N."/>
        </authorList>
    </citation>
    <scope>NUCLEOTIDE SEQUENCE [LARGE SCALE GENOMIC DNA]</scope>
    <source>
        <strain evidence="2 3">NBRC 105200</strain>
    </source>
</reference>
<name>K6W4N2_9MICO</name>